<comment type="caution">
    <text evidence="2">The sequence shown here is derived from an EMBL/GenBank/DDBJ whole genome shotgun (WGS) entry which is preliminary data.</text>
</comment>
<feature type="transmembrane region" description="Helical" evidence="1">
    <location>
        <begin position="38"/>
        <end position="57"/>
    </location>
</feature>
<dbReference type="Proteomes" id="UP000237104">
    <property type="component" value="Unassembled WGS sequence"/>
</dbReference>
<evidence type="ECO:0000313" key="3">
    <source>
        <dbReference type="Proteomes" id="UP000237104"/>
    </source>
</evidence>
<evidence type="ECO:0000313" key="2">
    <source>
        <dbReference type="EMBL" id="POH63974.1"/>
    </source>
</evidence>
<feature type="transmembrane region" description="Helical" evidence="1">
    <location>
        <begin position="63"/>
        <end position="86"/>
    </location>
</feature>
<dbReference type="AlphaFoldDB" id="A0A2S3ZCI9"/>
<name>A0A2S3ZCI9_9MICO</name>
<gene>
    <name evidence="2" type="ORF">C3B59_10510</name>
</gene>
<evidence type="ECO:0000256" key="1">
    <source>
        <dbReference type="SAM" id="Phobius"/>
    </source>
</evidence>
<dbReference type="OrthoDB" id="5121044at2"/>
<keyword evidence="1" id="KW-0812">Transmembrane</keyword>
<accession>A0A2S3ZCI9</accession>
<dbReference type="EMBL" id="PPXF01000048">
    <property type="protein sequence ID" value="POH63974.1"/>
    <property type="molecule type" value="Genomic_DNA"/>
</dbReference>
<organism evidence="2 3">
    <name type="scientific">Cryobacterium zongtaii</name>
    <dbReference type="NCBI Taxonomy" id="1259217"/>
    <lineage>
        <taxon>Bacteria</taxon>
        <taxon>Bacillati</taxon>
        <taxon>Actinomycetota</taxon>
        <taxon>Actinomycetes</taxon>
        <taxon>Micrococcales</taxon>
        <taxon>Microbacteriaceae</taxon>
        <taxon>Cryobacterium</taxon>
    </lineage>
</organism>
<proteinExistence type="predicted"/>
<sequence length="107" mass="11033">MTFAFDLPLLLWLLVAIVLPILVGLVTTKTTSPAKRAILLAALALITGLLSQLLAAINAGVPYALFTGLIQGIGTFLVAVALYFGLWKPTGVTAAAQAVGTTAAVRE</sequence>
<keyword evidence="1" id="KW-1133">Transmembrane helix</keyword>
<protein>
    <recommendedName>
        <fullName evidence="4">Holin</fullName>
    </recommendedName>
</protein>
<feature type="transmembrane region" description="Helical" evidence="1">
    <location>
        <begin position="6"/>
        <end position="26"/>
    </location>
</feature>
<reference evidence="2 3" key="1">
    <citation type="submission" date="2018-01" db="EMBL/GenBank/DDBJ databases">
        <title>Cryobacterium sp. nov., from glaciers in China.</title>
        <authorList>
            <person name="Liu Q."/>
            <person name="Xin Y.-H."/>
        </authorList>
    </citation>
    <scope>NUCLEOTIDE SEQUENCE [LARGE SCALE GENOMIC DNA]</scope>
    <source>
        <strain evidence="2 3">TMB1-8</strain>
    </source>
</reference>
<keyword evidence="1" id="KW-0472">Membrane</keyword>
<evidence type="ECO:0008006" key="4">
    <source>
        <dbReference type="Google" id="ProtNLM"/>
    </source>
</evidence>